<dbReference type="EMBL" id="FMZP01000009">
    <property type="protein sequence ID" value="SDC90562.1"/>
    <property type="molecule type" value="Genomic_DNA"/>
</dbReference>
<organism evidence="5 6">
    <name type="scientific">Natrinema hispanicum</name>
    <dbReference type="NCBI Taxonomy" id="392421"/>
    <lineage>
        <taxon>Archaea</taxon>
        <taxon>Methanobacteriati</taxon>
        <taxon>Methanobacteriota</taxon>
        <taxon>Stenosarchaea group</taxon>
        <taxon>Halobacteria</taxon>
        <taxon>Halobacteriales</taxon>
        <taxon>Natrialbaceae</taxon>
        <taxon>Natrinema</taxon>
    </lineage>
</organism>
<sequence>MTLLGGETVIVTGASQGLGASMAKRFAREGANVVVTARNEANLETVAADVADAAGKTLVAPADVTDENAVRAVVDATIEEYGTVTGLVNNAGIGLLNMYGEQRVLHEVDTTDFRQILDVNVTGVFLFSKYVVPELIDNGRGTIINVSSGLGRRGAAKWGPYVASKWALEGLTRTQAAELEDDGITVNAIDPGGRVETGFWDHLPESERDEILEPDVMNDAATRLLAQGPDGVTGESMAADEWERRLE</sequence>
<dbReference type="PRINTS" id="PR00081">
    <property type="entry name" value="GDHRDH"/>
</dbReference>
<dbReference type="Proteomes" id="UP000199320">
    <property type="component" value="Unassembled WGS sequence"/>
</dbReference>
<accession>A0A1I0EKC5</accession>
<dbReference type="InterPro" id="IPR020904">
    <property type="entry name" value="Sc_DH/Rdtase_CS"/>
</dbReference>
<evidence type="ECO:0000313" key="5">
    <source>
        <dbReference type="EMBL" id="SET45687.1"/>
    </source>
</evidence>
<evidence type="ECO:0000256" key="1">
    <source>
        <dbReference type="ARBA" id="ARBA00006484"/>
    </source>
</evidence>
<reference evidence="5" key="1">
    <citation type="submission" date="2016-10" db="EMBL/GenBank/DDBJ databases">
        <authorList>
            <person name="de Groot N.N."/>
        </authorList>
    </citation>
    <scope>NUCLEOTIDE SEQUENCE [LARGE SCALE GENOMIC DNA]</scope>
    <source>
        <strain evidence="5">CDM_6</strain>
    </source>
</reference>
<feature type="region of interest" description="Disordered" evidence="3">
    <location>
        <begin position="226"/>
        <end position="247"/>
    </location>
</feature>
<dbReference type="Gene3D" id="3.40.50.720">
    <property type="entry name" value="NAD(P)-binding Rossmann-like Domain"/>
    <property type="match status" value="1"/>
</dbReference>
<dbReference type="STRING" id="392421.SAMN04488694_1079"/>
<reference evidence="6 7" key="2">
    <citation type="submission" date="2016-10" db="EMBL/GenBank/DDBJ databases">
        <authorList>
            <person name="Varghese N."/>
            <person name="Submissions S."/>
        </authorList>
    </citation>
    <scope>NUCLEOTIDE SEQUENCE [LARGE SCALE GENOMIC DNA]</scope>
    <source>
        <strain evidence="4 7">CDM_1</strain>
        <strain evidence="6">CDM_6</strain>
    </source>
</reference>
<dbReference type="RefSeq" id="WP_092932129.1">
    <property type="nucleotide sequence ID" value="NZ_FMZP01000009.1"/>
</dbReference>
<dbReference type="PROSITE" id="PS00061">
    <property type="entry name" value="ADH_SHORT"/>
    <property type="match status" value="1"/>
</dbReference>
<dbReference type="InterPro" id="IPR036291">
    <property type="entry name" value="NAD(P)-bd_dom_sf"/>
</dbReference>
<dbReference type="InterPro" id="IPR002347">
    <property type="entry name" value="SDR_fam"/>
</dbReference>
<evidence type="ECO:0000313" key="4">
    <source>
        <dbReference type="EMBL" id="SDC90562.1"/>
    </source>
</evidence>
<dbReference type="EMBL" id="FOIC01000007">
    <property type="protein sequence ID" value="SET45687.1"/>
    <property type="molecule type" value="Genomic_DNA"/>
</dbReference>
<dbReference type="GO" id="GO:0016616">
    <property type="term" value="F:oxidoreductase activity, acting on the CH-OH group of donors, NAD or NADP as acceptor"/>
    <property type="evidence" value="ECO:0007669"/>
    <property type="project" value="TreeGrafter"/>
</dbReference>
<protein>
    <submittedName>
        <fullName evidence="5">3-oxoacyl-[acyl-carrier protein] reductase</fullName>
    </submittedName>
</protein>
<dbReference type="PRINTS" id="PR00080">
    <property type="entry name" value="SDRFAMILY"/>
</dbReference>
<dbReference type="OrthoDB" id="7442at2157"/>
<name>A0A1I0EKC5_9EURY</name>
<evidence type="ECO:0000256" key="3">
    <source>
        <dbReference type="SAM" id="MobiDB-lite"/>
    </source>
</evidence>
<keyword evidence="6" id="KW-1185">Reference proteome</keyword>
<dbReference type="PANTHER" id="PTHR42760:SF121">
    <property type="entry name" value="3-OXOACYL-(ACYL-CARRIER-PROTEIN) REDUCTASE"/>
    <property type="match status" value="1"/>
</dbReference>
<dbReference type="CDD" id="cd05233">
    <property type="entry name" value="SDR_c"/>
    <property type="match status" value="1"/>
</dbReference>
<evidence type="ECO:0000313" key="6">
    <source>
        <dbReference type="Proteomes" id="UP000199320"/>
    </source>
</evidence>
<dbReference type="SUPFAM" id="SSF51735">
    <property type="entry name" value="NAD(P)-binding Rossmann-fold domains"/>
    <property type="match status" value="1"/>
</dbReference>
<dbReference type="Pfam" id="PF00106">
    <property type="entry name" value="adh_short"/>
    <property type="match status" value="1"/>
</dbReference>
<dbReference type="FunFam" id="3.40.50.720:FF:000084">
    <property type="entry name" value="Short-chain dehydrogenase reductase"/>
    <property type="match status" value="1"/>
</dbReference>
<dbReference type="GO" id="GO:0048038">
    <property type="term" value="F:quinone binding"/>
    <property type="evidence" value="ECO:0007669"/>
    <property type="project" value="TreeGrafter"/>
</dbReference>
<dbReference type="GO" id="GO:0006633">
    <property type="term" value="P:fatty acid biosynthetic process"/>
    <property type="evidence" value="ECO:0007669"/>
    <property type="project" value="TreeGrafter"/>
</dbReference>
<comment type="similarity">
    <text evidence="1 2">Belongs to the short-chain dehydrogenases/reductases (SDR) family.</text>
</comment>
<dbReference type="AlphaFoldDB" id="A0A1I0EKC5"/>
<proteinExistence type="inferred from homology"/>
<dbReference type="Proteomes" id="UP000324021">
    <property type="component" value="Unassembled WGS sequence"/>
</dbReference>
<evidence type="ECO:0000256" key="2">
    <source>
        <dbReference type="RuleBase" id="RU000363"/>
    </source>
</evidence>
<gene>
    <name evidence="5" type="ORF">SAMN04488694_1079</name>
    <name evidence="4" type="ORF">SAMN05192552_10098</name>
</gene>
<dbReference type="PANTHER" id="PTHR42760">
    <property type="entry name" value="SHORT-CHAIN DEHYDROGENASES/REDUCTASES FAMILY MEMBER"/>
    <property type="match status" value="1"/>
</dbReference>
<evidence type="ECO:0000313" key="7">
    <source>
        <dbReference type="Proteomes" id="UP000324021"/>
    </source>
</evidence>